<protein>
    <submittedName>
        <fullName evidence="3">Uncharacterized protein</fullName>
    </submittedName>
</protein>
<reference evidence="3 4" key="1">
    <citation type="submission" date="2015-01" db="EMBL/GenBank/DDBJ databases">
        <title>Genome sequencing of Jeotgalibacillus soli.</title>
        <authorList>
            <person name="Goh K.M."/>
            <person name="Chan K.-G."/>
            <person name="Yaakop A.S."/>
            <person name="Ee R."/>
            <person name="Gan H.M."/>
            <person name="Chan C.S."/>
        </authorList>
    </citation>
    <scope>NUCLEOTIDE SEQUENCE [LARGE SCALE GENOMIC DNA]</scope>
    <source>
        <strain evidence="3 4">P9</strain>
    </source>
</reference>
<dbReference type="AlphaFoldDB" id="A0A0C2V9W8"/>
<feature type="coiled-coil region" evidence="1">
    <location>
        <begin position="9"/>
        <end position="46"/>
    </location>
</feature>
<dbReference type="EMBL" id="JXRP01000017">
    <property type="protein sequence ID" value="KIL45757.1"/>
    <property type="molecule type" value="Genomic_DNA"/>
</dbReference>
<evidence type="ECO:0000313" key="3">
    <source>
        <dbReference type="EMBL" id="KIL45757.1"/>
    </source>
</evidence>
<name>A0A0C2V9W8_9BACL</name>
<comment type="caution">
    <text evidence="3">The sequence shown here is derived from an EMBL/GenBank/DDBJ whole genome shotgun (WGS) entry which is preliminary data.</text>
</comment>
<dbReference type="Proteomes" id="UP000031938">
    <property type="component" value="Unassembled WGS sequence"/>
</dbReference>
<accession>A0A0C2V9W8</accession>
<gene>
    <name evidence="3" type="ORF">KP78_21060</name>
</gene>
<dbReference type="RefSeq" id="WP_041088495.1">
    <property type="nucleotide sequence ID" value="NZ_JXRP01000017.1"/>
</dbReference>
<evidence type="ECO:0000256" key="2">
    <source>
        <dbReference type="SAM" id="MobiDB-lite"/>
    </source>
</evidence>
<keyword evidence="4" id="KW-1185">Reference proteome</keyword>
<proteinExistence type="predicted"/>
<evidence type="ECO:0000256" key="1">
    <source>
        <dbReference type="SAM" id="Coils"/>
    </source>
</evidence>
<dbReference type="PATRIC" id="fig|889306.3.peg.2122"/>
<sequence>MGLAAFNRMRRLAAEKEEKKVKQELAEKEKTEAERIEVEKRLLAIEYELNSTPAEEKKKAAPKKGSPKKEE</sequence>
<feature type="region of interest" description="Disordered" evidence="2">
    <location>
        <begin position="49"/>
        <end position="71"/>
    </location>
</feature>
<organism evidence="3 4">
    <name type="scientific">Jeotgalibacillus soli</name>
    <dbReference type="NCBI Taxonomy" id="889306"/>
    <lineage>
        <taxon>Bacteria</taxon>
        <taxon>Bacillati</taxon>
        <taxon>Bacillota</taxon>
        <taxon>Bacilli</taxon>
        <taxon>Bacillales</taxon>
        <taxon>Caryophanaceae</taxon>
        <taxon>Jeotgalibacillus</taxon>
    </lineage>
</organism>
<dbReference type="STRING" id="889306.KP78_21060"/>
<feature type="compositionally biased region" description="Basic residues" evidence="2">
    <location>
        <begin position="60"/>
        <end position="71"/>
    </location>
</feature>
<keyword evidence="1" id="KW-0175">Coiled coil</keyword>
<evidence type="ECO:0000313" key="4">
    <source>
        <dbReference type="Proteomes" id="UP000031938"/>
    </source>
</evidence>